<dbReference type="Proteomes" id="UP000283569">
    <property type="component" value="Unassembled WGS sequence"/>
</dbReference>
<keyword evidence="2" id="KW-0040">ANK repeat</keyword>
<dbReference type="SMART" id="SM00248">
    <property type="entry name" value="ANK"/>
    <property type="match status" value="10"/>
</dbReference>
<dbReference type="PROSITE" id="PS50088">
    <property type="entry name" value="ANK_REPEAT"/>
    <property type="match status" value="2"/>
</dbReference>
<feature type="repeat" description="ANK" evidence="2">
    <location>
        <begin position="958"/>
        <end position="990"/>
    </location>
</feature>
<dbReference type="Pfam" id="PF12796">
    <property type="entry name" value="Ank_2"/>
    <property type="match status" value="2"/>
</dbReference>
<dbReference type="Pfam" id="PF24883">
    <property type="entry name" value="NPHP3_N"/>
    <property type="match status" value="1"/>
</dbReference>
<dbReference type="InterPro" id="IPR027417">
    <property type="entry name" value="P-loop_NTPase"/>
</dbReference>
<dbReference type="SUPFAM" id="SSF48403">
    <property type="entry name" value="Ankyrin repeat"/>
    <property type="match status" value="2"/>
</dbReference>
<organism evidence="4 5">
    <name type="scientific">Gibberella intermedia</name>
    <name type="common">Bulb rot disease fungus</name>
    <name type="synonym">Fusarium proliferatum</name>
    <dbReference type="NCBI Taxonomy" id="948311"/>
    <lineage>
        <taxon>Eukaryota</taxon>
        <taxon>Fungi</taxon>
        <taxon>Dikarya</taxon>
        <taxon>Ascomycota</taxon>
        <taxon>Pezizomycotina</taxon>
        <taxon>Sordariomycetes</taxon>
        <taxon>Hypocreomycetidae</taxon>
        <taxon>Hypocreales</taxon>
        <taxon>Nectriaceae</taxon>
        <taxon>Fusarium</taxon>
        <taxon>Fusarium fujikuroi species complex</taxon>
    </lineage>
</organism>
<dbReference type="InterPro" id="IPR036770">
    <property type="entry name" value="Ankyrin_rpt-contain_sf"/>
</dbReference>
<dbReference type="Gene3D" id="1.25.40.20">
    <property type="entry name" value="Ankyrin repeat-containing domain"/>
    <property type="match status" value="3"/>
</dbReference>
<accession>A0A420UA98</accession>
<dbReference type="PANTHER" id="PTHR10039">
    <property type="entry name" value="AMELOGENIN"/>
    <property type="match status" value="1"/>
</dbReference>
<sequence>MREVRSLSVILHNLSLVAFDLEETEPPETTAAIHEPPPALQPHYLHDCHQLLRRLETGLSRTEASLDSGSGRQRLQARLKWPFTSTESRDMIQDIQRYNQIIHTALAADSLAKLKHCLSRQIEMKDGLEKINRTAEKILDIQVKIALDTKSNQVLEDFGQFNPRGEYETNNRLRHDLTGLWLTQGPEFDCWYSTPASRLWCSGIPGAGKSVLSAAVIKECLHRNAHDAHKAIAYFFCTYRHERSQHMVNILSSLCIQLALQSEKAFRILQEYHDQLFSSHHLSTKPTAEMLTQILHRICACFTRVYIIVDGIDECDNRVEANVKCLAELALSQGDDVINMALFSRDESIIRTRLEKDFSHVEIEAHTEDLQLYVASELNEKIASKRLRLRDPTLKDLIMTRLVGEAKGMFRWVACQLDYMCELPTDRARREALSKLPPSLYATYDRILLRIDGCNDAVKRLVKGALLMLSTSISSLCFEEICEAISLEDGATTLEDDEIVEEKELLRWCSSLVRVNKSSSFANGKRIQFAHFTVQEYLLSLKTRNSDHQYSKLREYAVSRVDDRQFPDGASNEEVLKYFHSLIRLNDKIGVSAFLTTLKAELAKSTDIDPKRPGWNALHLALLERSYRVLDPLLTFGLDPCAESPEGSKPVHMCCQDNTCEALQILLRFGGSILDTDNVGRTVWHLAAEMNSVMVLQELLNLGDVDVALKVTSKHHETPICAAATQLRLEAVSLLLPFCRTEEHWTSSKALSAIVYEPRFFGVIQSLHGFGILSKTPCGIHALACAFYRAIFFDDVQTCEKLYGLGCPLECELPFPVLVTPLALAIFRDSYKVMMWLFRKGAPVSTIMAHPTKDTHCTVLDLVLERPNLNILLSALLDAYLAEEGSFAHQQRSILNTPLILGNTDGLTIMLNKLQDKALGHSEVTRFFLNISGNFVFKSTTRLESLSAITNQRDIYHQNRTPLFVAAAQNNATAANALLVHGADVNITDDKNCTPLFVAVEQGAIEVVELLIGHGANIDVMSASSHGLVDVAFAQKSWRMVNILLRAGLLSRQINMDGRNLLSLMTLWTCQPGTKPNIGLFKRLLDHGVDLYVYDKFGSSASHYLFTRPCRGYLRCMLDMRLDLQVEKLSSWPDHFFCKGVDALVDITYSLRYVKPSIKIEGFRHLCGLGTPGTHSLLCRAASWGSVTAIQNLIKLGISELEHHCREHGSPLNTAIQNHRWEAVKFLMLHGAKVPEDLWKPKNSALSTANPDFVVREWLFFGRHTERKRISLGLLNGEPEMKYWSGVWAVRVPLQWRDRKCSVESILEYAKRRHWLEIEYMSSAIRDTQLVRPKERCGSISRVEQQGYCWGV</sequence>
<proteinExistence type="predicted"/>
<dbReference type="InterPro" id="IPR056884">
    <property type="entry name" value="NPHP3-like_N"/>
</dbReference>
<dbReference type="EMBL" id="MRDB01000001">
    <property type="protein sequence ID" value="RKL50730.1"/>
    <property type="molecule type" value="Genomic_DNA"/>
</dbReference>
<gene>
    <name evidence="4" type="ORF">BFJ72_g183</name>
</gene>
<evidence type="ECO:0000313" key="4">
    <source>
        <dbReference type="EMBL" id="RKL50730.1"/>
    </source>
</evidence>
<dbReference type="PROSITE" id="PS50297">
    <property type="entry name" value="ANK_REP_REGION"/>
    <property type="match status" value="2"/>
</dbReference>
<dbReference type="PANTHER" id="PTHR10039:SF15">
    <property type="entry name" value="NACHT DOMAIN-CONTAINING PROTEIN"/>
    <property type="match status" value="1"/>
</dbReference>
<comment type="caution">
    <text evidence="4">The sequence shown here is derived from an EMBL/GenBank/DDBJ whole genome shotgun (WGS) entry which is preliminary data.</text>
</comment>
<feature type="domain" description="Nephrocystin 3-like N-terminal" evidence="3">
    <location>
        <begin position="178"/>
        <end position="345"/>
    </location>
</feature>
<keyword evidence="1" id="KW-0677">Repeat</keyword>
<evidence type="ECO:0000313" key="5">
    <source>
        <dbReference type="Proteomes" id="UP000283569"/>
    </source>
</evidence>
<evidence type="ECO:0000259" key="3">
    <source>
        <dbReference type="Pfam" id="PF24883"/>
    </source>
</evidence>
<evidence type="ECO:0000256" key="1">
    <source>
        <dbReference type="ARBA" id="ARBA00022737"/>
    </source>
</evidence>
<feature type="repeat" description="ANK" evidence="2">
    <location>
        <begin position="991"/>
        <end position="1023"/>
    </location>
</feature>
<reference evidence="4 5" key="1">
    <citation type="journal article" date="2018" name="Sci. Rep.">
        <title>Characterisation of pathogen-specific regions and novel effector candidates in Fusarium oxysporum f. sp. cepae.</title>
        <authorList>
            <person name="Armitage A.D."/>
            <person name="Taylor A."/>
            <person name="Sobczyk M.K."/>
            <person name="Baxter L."/>
            <person name="Greenfield B.P."/>
            <person name="Bates H.J."/>
            <person name="Wilson F."/>
            <person name="Jackson A.C."/>
            <person name="Ott S."/>
            <person name="Harrison R.J."/>
            <person name="Clarkson J.P."/>
        </authorList>
    </citation>
    <scope>NUCLEOTIDE SEQUENCE [LARGE SCALE GENOMIC DNA]</scope>
    <source>
        <strain evidence="4 5">Fp_A8</strain>
    </source>
</reference>
<protein>
    <recommendedName>
        <fullName evidence="3">Nephrocystin 3-like N-terminal domain-containing protein</fullName>
    </recommendedName>
</protein>
<dbReference type="InterPro" id="IPR002110">
    <property type="entry name" value="Ankyrin_rpt"/>
</dbReference>
<evidence type="ECO:0000256" key="2">
    <source>
        <dbReference type="PROSITE-ProRule" id="PRU00023"/>
    </source>
</evidence>
<dbReference type="Gene3D" id="3.40.50.300">
    <property type="entry name" value="P-loop containing nucleotide triphosphate hydrolases"/>
    <property type="match status" value="1"/>
</dbReference>
<name>A0A420UA98_GIBIN</name>